<reference evidence="1 2" key="1">
    <citation type="submission" date="2019-01" db="EMBL/GenBank/DDBJ databases">
        <title>Draft genome sequences of three monokaryotic isolates of the white-rot basidiomycete fungus Dichomitus squalens.</title>
        <authorList>
            <consortium name="DOE Joint Genome Institute"/>
            <person name="Lopez S.C."/>
            <person name="Andreopoulos B."/>
            <person name="Pangilinan J."/>
            <person name="Lipzen A."/>
            <person name="Riley R."/>
            <person name="Ahrendt S."/>
            <person name="Ng V."/>
            <person name="Barry K."/>
            <person name="Daum C."/>
            <person name="Grigoriev I.V."/>
            <person name="Hilden K.S."/>
            <person name="Makela M.R."/>
            <person name="de Vries R.P."/>
        </authorList>
    </citation>
    <scope>NUCLEOTIDE SEQUENCE [LARGE SCALE GENOMIC DNA]</scope>
    <source>
        <strain evidence="1 2">CBS 464.89</strain>
    </source>
</reference>
<dbReference type="Proteomes" id="UP000292082">
    <property type="component" value="Unassembled WGS sequence"/>
</dbReference>
<dbReference type="EMBL" id="ML145152">
    <property type="protein sequence ID" value="TBU56400.1"/>
    <property type="molecule type" value="Genomic_DNA"/>
</dbReference>
<accession>A0A4Q9PPY0</accession>
<evidence type="ECO:0000313" key="1">
    <source>
        <dbReference type="EMBL" id="TBU56400.1"/>
    </source>
</evidence>
<organism evidence="1 2">
    <name type="scientific">Dichomitus squalens</name>
    <dbReference type="NCBI Taxonomy" id="114155"/>
    <lineage>
        <taxon>Eukaryota</taxon>
        <taxon>Fungi</taxon>
        <taxon>Dikarya</taxon>
        <taxon>Basidiomycota</taxon>
        <taxon>Agaricomycotina</taxon>
        <taxon>Agaricomycetes</taxon>
        <taxon>Polyporales</taxon>
        <taxon>Polyporaceae</taxon>
        <taxon>Dichomitus</taxon>
    </lineage>
</organism>
<evidence type="ECO:0000313" key="2">
    <source>
        <dbReference type="Proteomes" id="UP000292082"/>
    </source>
</evidence>
<name>A0A4Q9PPY0_9APHY</name>
<proteinExistence type="predicted"/>
<sequence>MLLPLPLTSIIAVSESGTQLASSEISCRGCAGVETSRRSWPVRYRGRRSAGWFLSTLRSDFDAAAPDWPQHFD</sequence>
<gene>
    <name evidence="1" type="ORF">BD310DRAFT_950158</name>
</gene>
<keyword evidence="2" id="KW-1185">Reference proteome</keyword>
<protein>
    <submittedName>
        <fullName evidence="1">Uncharacterized protein</fullName>
    </submittedName>
</protein>
<dbReference type="AlphaFoldDB" id="A0A4Q9PPY0"/>